<evidence type="ECO:0000313" key="1">
    <source>
        <dbReference type="EMBL" id="GHD03681.1"/>
    </source>
</evidence>
<dbReference type="PANTHER" id="PTHR39166:SF1">
    <property type="entry name" value="BLL1166 PROTEIN"/>
    <property type="match status" value="1"/>
</dbReference>
<dbReference type="InterPro" id="IPR009267">
    <property type="entry name" value="NTP_transf_6"/>
</dbReference>
<reference evidence="2" key="1">
    <citation type="journal article" date="2019" name="Int. J. Syst. Evol. Microbiol.">
        <title>The Global Catalogue of Microorganisms (GCM) 10K type strain sequencing project: providing services to taxonomists for standard genome sequencing and annotation.</title>
        <authorList>
            <consortium name="The Broad Institute Genomics Platform"/>
            <consortium name="The Broad Institute Genome Sequencing Center for Infectious Disease"/>
            <person name="Wu L."/>
            <person name="Ma J."/>
        </authorList>
    </citation>
    <scope>NUCLEOTIDE SEQUENCE [LARGE SCALE GENOMIC DNA]</scope>
    <source>
        <strain evidence="2">KCTC 23314</strain>
    </source>
</reference>
<dbReference type="PANTHER" id="PTHR39166">
    <property type="entry name" value="BLL1166 PROTEIN"/>
    <property type="match status" value="1"/>
</dbReference>
<name>A0ABQ3GFL7_9BURK</name>
<proteinExistence type="predicted"/>
<dbReference type="Pfam" id="PF06042">
    <property type="entry name" value="NTP_transf_6"/>
    <property type="match status" value="1"/>
</dbReference>
<dbReference type="RefSeq" id="WP_189690910.1">
    <property type="nucleotide sequence ID" value="NZ_BMYK01000045.1"/>
</dbReference>
<accession>A0ABQ3GFL7</accession>
<evidence type="ECO:0008006" key="3">
    <source>
        <dbReference type="Google" id="ProtNLM"/>
    </source>
</evidence>
<keyword evidence="2" id="KW-1185">Reference proteome</keyword>
<organism evidence="1 2">
    <name type="scientific">Pseudorhodoferax aquiterrae</name>
    <dbReference type="NCBI Taxonomy" id="747304"/>
    <lineage>
        <taxon>Bacteria</taxon>
        <taxon>Pseudomonadati</taxon>
        <taxon>Pseudomonadota</taxon>
        <taxon>Betaproteobacteria</taxon>
        <taxon>Burkholderiales</taxon>
        <taxon>Comamonadaceae</taxon>
    </lineage>
</organism>
<dbReference type="EMBL" id="BMYK01000045">
    <property type="protein sequence ID" value="GHD03681.1"/>
    <property type="molecule type" value="Genomic_DNA"/>
</dbReference>
<gene>
    <name evidence="1" type="ORF">GCM10007320_64010</name>
</gene>
<comment type="caution">
    <text evidence="1">The sequence shown here is derived from an EMBL/GenBank/DDBJ whole genome shotgun (WGS) entry which is preliminary data.</text>
</comment>
<dbReference type="Proteomes" id="UP000626210">
    <property type="component" value="Unassembled WGS sequence"/>
</dbReference>
<sequence>MGLSAEGLVAGALANPVNATLVERLAPMGLPQGFLVAGCLYQTVWNRQAGRAPAWGVKDYDVFYFDDRDLSWEAEDAVIRQVRERTADLGVEVEVKNQARVHLWYPQRFGMDYPQLRSARDGIDRYLVACTCVGLELSGGALYAPHGLEELAAGVLRMNPWHPAPALFLRKAESYRARWPWLTVVPAA</sequence>
<evidence type="ECO:0000313" key="2">
    <source>
        <dbReference type="Proteomes" id="UP000626210"/>
    </source>
</evidence>
<protein>
    <recommendedName>
        <fullName evidence="3">Nucleotidyltransferase family protein</fullName>
    </recommendedName>
</protein>